<gene>
    <name evidence="5" type="ORF">PQR63_12905</name>
</gene>
<dbReference type="CDD" id="cd06342">
    <property type="entry name" value="PBP1_ABC_LIVBP-like"/>
    <property type="match status" value="1"/>
</dbReference>
<dbReference type="EMBL" id="JAQQFR010000007">
    <property type="protein sequence ID" value="MFL9879289.1"/>
    <property type="molecule type" value="Genomic_DNA"/>
</dbReference>
<name>A0ABW8Z874_9BURK</name>
<comment type="similarity">
    <text evidence="1">Belongs to the leucine-binding protein family.</text>
</comment>
<dbReference type="Proteomes" id="UP001629214">
    <property type="component" value="Unassembled WGS sequence"/>
</dbReference>
<reference evidence="5 6" key="1">
    <citation type="journal article" date="2024" name="Chem. Sci.">
        <title>Discovery of megapolipeptins by genome mining of a Burkholderiales bacteria collection.</title>
        <authorList>
            <person name="Paulo B.S."/>
            <person name="Recchia M.J.J."/>
            <person name="Lee S."/>
            <person name="Fergusson C.H."/>
            <person name="Romanowski S.B."/>
            <person name="Hernandez A."/>
            <person name="Krull N."/>
            <person name="Liu D.Y."/>
            <person name="Cavanagh H."/>
            <person name="Bos A."/>
            <person name="Gray C.A."/>
            <person name="Murphy B.T."/>
            <person name="Linington R.G."/>
            <person name="Eustaquio A.S."/>
        </authorList>
    </citation>
    <scope>NUCLEOTIDE SEQUENCE [LARGE SCALE GENOMIC DNA]</scope>
    <source>
        <strain evidence="5 6">RL21-008-BIB-B</strain>
    </source>
</reference>
<comment type="caution">
    <text evidence="5">The sequence shown here is derived from an EMBL/GenBank/DDBJ whole genome shotgun (WGS) entry which is preliminary data.</text>
</comment>
<dbReference type="InterPro" id="IPR028082">
    <property type="entry name" value="Peripla_BP_I"/>
</dbReference>
<accession>A0ABW8Z874</accession>
<dbReference type="PANTHER" id="PTHR47151">
    <property type="entry name" value="LEU/ILE/VAL-BINDING ABC TRANSPORTER SUBUNIT"/>
    <property type="match status" value="1"/>
</dbReference>
<proteinExistence type="inferred from homology"/>
<organism evidence="5 6">
    <name type="scientific">Herbaspirillum rhizosphaerae</name>
    <dbReference type="NCBI Taxonomy" id="346179"/>
    <lineage>
        <taxon>Bacteria</taxon>
        <taxon>Pseudomonadati</taxon>
        <taxon>Pseudomonadota</taxon>
        <taxon>Betaproteobacteria</taxon>
        <taxon>Burkholderiales</taxon>
        <taxon>Oxalobacteraceae</taxon>
        <taxon>Herbaspirillum</taxon>
    </lineage>
</organism>
<dbReference type="Pfam" id="PF13458">
    <property type="entry name" value="Peripla_BP_6"/>
    <property type="match status" value="1"/>
</dbReference>
<dbReference type="PANTHER" id="PTHR47151:SF2">
    <property type="entry name" value="AMINO ACID BINDING PROTEIN"/>
    <property type="match status" value="1"/>
</dbReference>
<evidence type="ECO:0000256" key="3">
    <source>
        <dbReference type="SAM" id="SignalP"/>
    </source>
</evidence>
<evidence type="ECO:0000259" key="4">
    <source>
        <dbReference type="Pfam" id="PF13458"/>
    </source>
</evidence>
<feature type="signal peptide" evidence="3">
    <location>
        <begin position="1"/>
        <end position="25"/>
    </location>
</feature>
<evidence type="ECO:0000256" key="1">
    <source>
        <dbReference type="ARBA" id="ARBA00010062"/>
    </source>
</evidence>
<dbReference type="Gene3D" id="3.40.50.2300">
    <property type="match status" value="2"/>
</dbReference>
<sequence length="386" mass="41099">MHPFLRLMNLTLCCALLGTAPYGAAAAEALPEILIGFAAPMSGSSDEFGKSLANAAQLAVDEANARGITIGGRKMQLQLVIQDDRSDARTAALGAEYLVKKGVIGVIGNGSTTTTLATAPIYSLANIPQITPSASSKEITERGYKTMFRIIGHDDDGGTYAGNYAVNTLQAQRIAVIDNNTPFGIRFAAQFSKAVTEAGGKIVSKSSISDKTSDFNTLLADARSDKVDLIFFSGFYKQAGELARNIKRLGVQARLMTGSNGAVGLPFLQIAGPAANGVIGMEMGPPLEKMTGWRHFENAYISKFGPNIDLYAPYAYDSAQALINALKQANSTDPVKITAALHRIRFNGLTGAIAFDSDGNLQAPVFSIYTVEDQKWTVTKIINTKK</sequence>
<keyword evidence="6" id="KW-1185">Reference proteome</keyword>
<dbReference type="InterPro" id="IPR028081">
    <property type="entry name" value="Leu-bd"/>
</dbReference>
<evidence type="ECO:0000313" key="5">
    <source>
        <dbReference type="EMBL" id="MFL9879289.1"/>
    </source>
</evidence>
<evidence type="ECO:0000256" key="2">
    <source>
        <dbReference type="ARBA" id="ARBA00022729"/>
    </source>
</evidence>
<feature type="chain" id="PRO_5045734850" evidence="3">
    <location>
        <begin position="26"/>
        <end position="386"/>
    </location>
</feature>
<feature type="domain" description="Leucine-binding protein" evidence="4">
    <location>
        <begin position="33"/>
        <end position="365"/>
    </location>
</feature>
<dbReference type="RefSeq" id="WP_408168287.1">
    <property type="nucleotide sequence ID" value="NZ_JAQQFR010000007.1"/>
</dbReference>
<dbReference type="SUPFAM" id="SSF53822">
    <property type="entry name" value="Periplasmic binding protein-like I"/>
    <property type="match status" value="1"/>
</dbReference>
<evidence type="ECO:0000313" key="6">
    <source>
        <dbReference type="Proteomes" id="UP001629214"/>
    </source>
</evidence>
<keyword evidence="2 3" id="KW-0732">Signal</keyword>
<protein>
    <submittedName>
        <fullName evidence="5">Branched-chain amino acid ABC transporter substrate-binding protein</fullName>
    </submittedName>
</protein>